<dbReference type="Pfam" id="PF13204">
    <property type="entry name" value="Apiosidase"/>
    <property type="match status" value="1"/>
</dbReference>
<evidence type="ECO:0000313" key="4">
    <source>
        <dbReference type="Proteomes" id="UP000007013"/>
    </source>
</evidence>
<dbReference type="KEGG" id="ote:Oter_0974"/>
<dbReference type="eggNOG" id="ENOG502Z9T6">
    <property type="taxonomic scope" value="Bacteria"/>
</dbReference>
<dbReference type="EMBL" id="CP001032">
    <property type="protein sequence ID" value="ACB74262.1"/>
    <property type="molecule type" value="Genomic_DNA"/>
</dbReference>
<sequence>MIRFAIGRVWLLSLSHPHPVMRFPLLLRLVLWFAAVFVLASRAQARLQSGEVHVWEPQEIMFQAARDYANPYAEVEMWIELKGPEFDRRVYGFWDGGQTFRVRFVATAPGEWTWRSGSNQSGDAGLNNGGGKLRAVGWTDAEKAENANRRGFVRTAGNGHALRYADGTPFFLVGDTWLAASTWRLPWKGFAAAADYVPGPGISFEEAVAWRKRQGFNSVSFIAAFPNWDADQYGATYKNKDGVFLRNAWEKFGHWAPNASITTADGATTTAKDMADEQGNRPFEVFPEREGLANYDRINPAYFRSLDRKLRHLADEGFVPFLETVRRDHGPGWKAYFDFNKSYARFVQYLIARYGAFNLVFSGIHLDWIPKDYSLTADEFNAALTYHWKIYGPLPFGQPYTTLIDTSTYKAFGHADSCPWLTMHTVGNKPRNHAIYASLEEIFRLTPAYPAANLEPYYTGWNHAINRPGGETPDENSPRDNYFARAMMYGSVLSGGLAGHVHGTAAYDLTSTGEPAGWRPHLWTALRYESGAQMQHLRDFVLSEGDRYQQLQLAAMDVSTRKTVNPLDEGLDGWAFMMRTAARDFALLYFENRAARAQLGGFTPAARYRWTWFNPRTGDWLARQEITVDATGVIPTPEFPARGADSADPADWAAKLLRLE</sequence>
<evidence type="ECO:0000259" key="2">
    <source>
        <dbReference type="Pfam" id="PF16586"/>
    </source>
</evidence>
<dbReference type="InterPro" id="IPR032260">
    <property type="entry name" value="DUF5060"/>
</dbReference>
<gene>
    <name evidence="3" type="ordered locus">Oter_0974</name>
</gene>
<dbReference type="InterPro" id="IPR013783">
    <property type="entry name" value="Ig-like_fold"/>
</dbReference>
<dbReference type="HOGENOM" id="CLU_023504_3_0_0"/>
<protein>
    <recommendedName>
        <fullName evidence="5">DUF4038 domain-containing protein</fullName>
    </recommendedName>
</protein>
<evidence type="ECO:0000259" key="1">
    <source>
        <dbReference type="Pfam" id="PF13204"/>
    </source>
</evidence>
<keyword evidence="4" id="KW-1185">Reference proteome</keyword>
<dbReference type="Gene3D" id="3.20.20.80">
    <property type="entry name" value="Glycosidases"/>
    <property type="match status" value="1"/>
</dbReference>
<dbReference type="PANTHER" id="PTHR37836:SF2">
    <property type="entry name" value="DUF4038 DOMAIN-CONTAINING PROTEIN"/>
    <property type="match status" value="1"/>
</dbReference>
<accession>B1ZXP0</accession>
<dbReference type="Gene3D" id="2.60.40.10">
    <property type="entry name" value="Immunoglobulins"/>
    <property type="match status" value="1"/>
</dbReference>
<dbReference type="Pfam" id="PF16586">
    <property type="entry name" value="DUF5060"/>
    <property type="match status" value="1"/>
</dbReference>
<dbReference type="InterPro" id="IPR025277">
    <property type="entry name" value="Apiosidase-like_cat_dom"/>
</dbReference>
<dbReference type="STRING" id="452637.Oter_0974"/>
<organism evidence="3 4">
    <name type="scientific">Opitutus terrae (strain DSM 11246 / JCM 15787 / PB90-1)</name>
    <dbReference type="NCBI Taxonomy" id="452637"/>
    <lineage>
        <taxon>Bacteria</taxon>
        <taxon>Pseudomonadati</taxon>
        <taxon>Verrucomicrobiota</taxon>
        <taxon>Opitutia</taxon>
        <taxon>Opitutales</taxon>
        <taxon>Opitutaceae</taxon>
        <taxon>Opitutus</taxon>
    </lineage>
</organism>
<dbReference type="Proteomes" id="UP000007013">
    <property type="component" value="Chromosome"/>
</dbReference>
<proteinExistence type="predicted"/>
<feature type="domain" description="Apiosidase-like catalytic" evidence="1">
    <location>
        <begin position="158"/>
        <end position="543"/>
    </location>
</feature>
<evidence type="ECO:0008006" key="5">
    <source>
        <dbReference type="Google" id="ProtNLM"/>
    </source>
</evidence>
<dbReference type="AlphaFoldDB" id="B1ZXP0"/>
<evidence type="ECO:0000313" key="3">
    <source>
        <dbReference type="EMBL" id="ACB74262.1"/>
    </source>
</evidence>
<feature type="domain" description="DUF5060" evidence="2">
    <location>
        <begin position="51"/>
        <end position="119"/>
    </location>
</feature>
<dbReference type="PANTHER" id="PTHR37836">
    <property type="entry name" value="LMO1036 PROTEIN"/>
    <property type="match status" value="1"/>
</dbReference>
<reference evidence="3 4" key="1">
    <citation type="journal article" date="2011" name="J. Bacteriol.">
        <title>Genome sequence of the verrucomicrobium Opitutus terrae PB90-1, an abundant inhabitant of rice paddy soil ecosystems.</title>
        <authorList>
            <person name="van Passel M.W."/>
            <person name="Kant R."/>
            <person name="Palva A."/>
            <person name="Copeland A."/>
            <person name="Lucas S."/>
            <person name="Lapidus A."/>
            <person name="Glavina del Rio T."/>
            <person name="Pitluck S."/>
            <person name="Goltsman E."/>
            <person name="Clum A."/>
            <person name="Sun H."/>
            <person name="Schmutz J."/>
            <person name="Larimer F.W."/>
            <person name="Land M.L."/>
            <person name="Hauser L."/>
            <person name="Kyrpides N."/>
            <person name="Mikhailova N."/>
            <person name="Richardson P.P."/>
            <person name="Janssen P.H."/>
            <person name="de Vos W.M."/>
            <person name="Smidt H."/>
        </authorList>
    </citation>
    <scope>NUCLEOTIDE SEQUENCE [LARGE SCALE GENOMIC DNA]</scope>
    <source>
        <strain evidence="4">DSM 11246 / JCM 15787 / PB90-1</strain>
    </source>
</reference>
<name>B1ZXP0_OPITP</name>